<sequence>MTRIFVGNLPYNTTGPDLTTLFSQHGEVTSATVIVDRATGRSKGFGFVEMPDDAQANKAISELNGKPFNDRNLAVSVARPREERPQ</sequence>
<evidence type="ECO:0000313" key="3">
    <source>
        <dbReference type="EMBL" id="OGD03914.1"/>
    </source>
</evidence>
<dbReference type="GO" id="GO:0003723">
    <property type="term" value="F:RNA binding"/>
    <property type="evidence" value="ECO:0007669"/>
    <property type="project" value="UniProtKB-KW"/>
</dbReference>
<dbReference type="InterPro" id="IPR035979">
    <property type="entry name" value="RBD_domain_sf"/>
</dbReference>
<dbReference type="Pfam" id="PF00076">
    <property type="entry name" value="RRM_1"/>
    <property type="match status" value="1"/>
</dbReference>
<evidence type="ECO:0000256" key="1">
    <source>
        <dbReference type="ARBA" id="ARBA00022884"/>
    </source>
</evidence>
<dbReference type="Proteomes" id="UP000177080">
    <property type="component" value="Unassembled WGS sequence"/>
</dbReference>
<dbReference type="SMART" id="SM00360">
    <property type="entry name" value="RRM"/>
    <property type="match status" value="1"/>
</dbReference>
<evidence type="ECO:0000313" key="4">
    <source>
        <dbReference type="Proteomes" id="UP000177080"/>
    </source>
</evidence>
<dbReference type="InterPro" id="IPR000504">
    <property type="entry name" value="RRM_dom"/>
</dbReference>
<accession>A0A1F4ZEP7</accession>
<reference evidence="3 4" key="1">
    <citation type="journal article" date="2016" name="Nat. Commun.">
        <title>Thousands of microbial genomes shed light on interconnected biogeochemical processes in an aquifer system.</title>
        <authorList>
            <person name="Anantharaman K."/>
            <person name="Brown C.T."/>
            <person name="Hug L.A."/>
            <person name="Sharon I."/>
            <person name="Castelle C.J."/>
            <person name="Probst A.J."/>
            <person name="Thomas B.C."/>
            <person name="Singh A."/>
            <person name="Wilkins M.J."/>
            <person name="Karaoz U."/>
            <person name="Brodie E.L."/>
            <person name="Williams K.H."/>
            <person name="Hubbard S.S."/>
            <person name="Banfield J.F."/>
        </authorList>
    </citation>
    <scope>NUCLEOTIDE SEQUENCE [LARGE SCALE GENOMIC DNA]</scope>
</reference>
<dbReference type="AlphaFoldDB" id="A0A1F4ZEP7"/>
<keyword evidence="1" id="KW-0694">RNA-binding</keyword>
<dbReference type="CDD" id="cd21608">
    <property type="entry name" value="RRM2_NsCP33_like"/>
    <property type="match status" value="1"/>
</dbReference>
<dbReference type="PROSITE" id="PS50102">
    <property type="entry name" value="RRM"/>
    <property type="match status" value="1"/>
</dbReference>
<dbReference type="InterPro" id="IPR048289">
    <property type="entry name" value="RRM2_NsCP33-like"/>
</dbReference>
<comment type="caution">
    <text evidence="3">The sequence shown here is derived from an EMBL/GenBank/DDBJ whole genome shotgun (WGS) entry which is preliminary data.</text>
</comment>
<name>A0A1F4ZEP7_9BACT</name>
<dbReference type="STRING" id="1797259.A2989_04415"/>
<dbReference type="Gene3D" id="3.30.70.330">
    <property type="match status" value="1"/>
</dbReference>
<evidence type="ECO:0000259" key="2">
    <source>
        <dbReference type="PROSITE" id="PS50102"/>
    </source>
</evidence>
<gene>
    <name evidence="3" type="ORF">A2989_04415</name>
</gene>
<dbReference type="InterPro" id="IPR052462">
    <property type="entry name" value="SLIRP/GR-RBP-like"/>
</dbReference>
<dbReference type="SUPFAM" id="SSF54928">
    <property type="entry name" value="RNA-binding domain, RBD"/>
    <property type="match status" value="1"/>
</dbReference>
<dbReference type="EMBL" id="MEXN01000004">
    <property type="protein sequence ID" value="OGD03914.1"/>
    <property type="molecule type" value="Genomic_DNA"/>
</dbReference>
<dbReference type="InterPro" id="IPR012677">
    <property type="entry name" value="Nucleotide-bd_a/b_plait_sf"/>
</dbReference>
<dbReference type="PANTHER" id="PTHR48027">
    <property type="entry name" value="HETEROGENEOUS NUCLEAR RIBONUCLEOPROTEIN 87F-RELATED"/>
    <property type="match status" value="1"/>
</dbReference>
<feature type="domain" description="RRM" evidence="2">
    <location>
        <begin position="2"/>
        <end position="80"/>
    </location>
</feature>
<protein>
    <submittedName>
        <fullName evidence="3">RNA-binding protein</fullName>
    </submittedName>
</protein>
<proteinExistence type="predicted"/>
<organism evidence="3 4">
    <name type="scientific">Candidatus Amesbacteria bacterium RIFCSPLOWO2_01_FULL_48_25</name>
    <dbReference type="NCBI Taxonomy" id="1797259"/>
    <lineage>
        <taxon>Bacteria</taxon>
        <taxon>Candidatus Amesiibacteriota</taxon>
    </lineage>
</organism>